<organism evidence="1 2">
    <name type="scientific">Ceratitis capitata</name>
    <name type="common">Mediterranean fruit fly</name>
    <name type="synonym">Tephritis capitata</name>
    <dbReference type="NCBI Taxonomy" id="7213"/>
    <lineage>
        <taxon>Eukaryota</taxon>
        <taxon>Metazoa</taxon>
        <taxon>Ecdysozoa</taxon>
        <taxon>Arthropoda</taxon>
        <taxon>Hexapoda</taxon>
        <taxon>Insecta</taxon>
        <taxon>Pterygota</taxon>
        <taxon>Neoptera</taxon>
        <taxon>Endopterygota</taxon>
        <taxon>Diptera</taxon>
        <taxon>Brachycera</taxon>
        <taxon>Muscomorpha</taxon>
        <taxon>Tephritoidea</taxon>
        <taxon>Tephritidae</taxon>
        <taxon>Ceratitis</taxon>
        <taxon>Ceratitis</taxon>
    </lineage>
</organism>
<gene>
    <name evidence="1" type="ORF">CCAP1982_LOCUS6058</name>
</gene>
<accession>A0A811UHT9</accession>
<evidence type="ECO:0000313" key="2">
    <source>
        <dbReference type="Proteomes" id="UP000606786"/>
    </source>
</evidence>
<dbReference type="EMBL" id="CAJHJT010000012">
    <property type="protein sequence ID" value="CAD6997417.1"/>
    <property type="molecule type" value="Genomic_DNA"/>
</dbReference>
<sequence>MPEDSSSNETKTLSTLTQTTFVQAKDKHRNNCTLSRKKGNSEEQKEITQLSFNQVIALFLAGGRLKAPSEKFCRHVCEMSCTHNCH</sequence>
<dbReference type="AlphaFoldDB" id="A0A811UHT9"/>
<comment type="caution">
    <text evidence="1">The sequence shown here is derived from an EMBL/GenBank/DDBJ whole genome shotgun (WGS) entry which is preliminary data.</text>
</comment>
<reference evidence="1" key="1">
    <citation type="submission" date="2020-11" db="EMBL/GenBank/DDBJ databases">
        <authorList>
            <person name="Whitehead M."/>
        </authorList>
    </citation>
    <scope>NUCLEOTIDE SEQUENCE</scope>
    <source>
        <strain evidence="1">EGII</strain>
    </source>
</reference>
<dbReference type="Proteomes" id="UP000606786">
    <property type="component" value="Unassembled WGS sequence"/>
</dbReference>
<keyword evidence="2" id="KW-1185">Reference proteome</keyword>
<name>A0A811UHT9_CERCA</name>
<evidence type="ECO:0000313" key="1">
    <source>
        <dbReference type="EMBL" id="CAD6997417.1"/>
    </source>
</evidence>
<protein>
    <submittedName>
        <fullName evidence="1">(Mediterranean fruit fly) hypothetical protein</fullName>
    </submittedName>
</protein>
<proteinExistence type="predicted"/>